<gene>
    <name evidence="4" type="ORF">K0625_23345</name>
</gene>
<dbReference type="SUPFAM" id="SSF82171">
    <property type="entry name" value="DPP6 N-terminal domain-like"/>
    <property type="match status" value="1"/>
</dbReference>
<name>A0ABS7EBJ9_9GAMM</name>
<evidence type="ECO:0000256" key="2">
    <source>
        <dbReference type="SAM" id="SignalP"/>
    </source>
</evidence>
<evidence type="ECO:0000313" key="4">
    <source>
        <dbReference type="EMBL" id="MBW8186556.1"/>
    </source>
</evidence>
<dbReference type="EMBL" id="JAHZST010000030">
    <property type="protein sequence ID" value="MBW8186556.1"/>
    <property type="molecule type" value="Genomic_DNA"/>
</dbReference>
<evidence type="ECO:0000313" key="5">
    <source>
        <dbReference type="Proteomes" id="UP001195963"/>
    </source>
</evidence>
<proteinExistence type="predicted"/>
<keyword evidence="2" id="KW-0732">Signal</keyword>
<dbReference type="RefSeq" id="WP_220111791.1">
    <property type="nucleotide sequence ID" value="NZ_JAHZST010000030.1"/>
</dbReference>
<dbReference type="PANTHER" id="PTHR42776">
    <property type="entry name" value="SERINE PEPTIDASE S9 FAMILY MEMBER"/>
    <property type="match status" value="1"/>
</dbReference>
<reference evidence="4 5" key="1">
    <citation type="submission" date="2021-07" db="EMBL/GenBank/DDBJ databases">
        <title>Shewanella sp. nov, isolated from SCS.</title>
        <authorList>
            <person name="Cao W.R."/>
        </authorList>
    </citation>
    <scope>NUCLEOTIDE SEQUENCE [LARGE SCALE GENOMIC DNA]</scope>
    <source>
        <strain evidence="4 5">NR704-98</strain>
    </source>
</reference>
<protein>
    <submittedName>
        <fullName evidence="4">Prolyl oligopeptidase family serine peptidase</fullName>
    </submittedName>
</protein>
<comment type="caution">
    <text evidence="4">The sequence shown here is derived from an EMBL/GenBank/DDBJ whole genome shotgun (WGS) entry which is preliminary data.</text>
</comment>
<feature type="signal peptide" evidence="2">
    <location>
        <begin position="1"/>
        <end position="19"/>
    </location>
</feature>
<sequence>MSRIFIALLLILSSTAVYAEQLPVEAFGLLPQSEQVKLSPDGHKLSFIIHNQGNTYIGVKDFKTDATKYVVSTDNQEFKIGWYRWANNELLLVSADYPVKRRGIKYTETRLLKVHADGSGKLKTVMKPKKRELNPQFQNSIIDLLPDEPDYILMGLALKVANRPDVYKINLNSERKRKLVRRSRSDIYSWLTDQQHRVRLGYGRDETKIFYRLYDLATDEWRNIWEYEIFDAPDITPLGFGLNPSELYIRAIHNGKYAIFKVDVTDKKLTKTLVYADEDYDIEGSLIYSRKTKDVIGVYHGEANNAKIYFDPAYEQFQKSLNKAIPDAFNNIVSVSDDENMYVLYTSNPQTPGAYYLGDRKAKTLEFIIDEYPFLLQKTLSDKRKITYQARDGLSIEAYVTPPYGDVESKNAALVIPHGGPMARNYGGFDWFSQFFASRGYTVIEPNFRGSSGYGFEFEMASIQKWGGAMQDDLADAAKWLTKNYPVDKDKVCILGASYGGYAAMMAAVKQQDIFRCAASFAGVSDLEYIVRKAKRFTNYKVVKKQIGDDSDMLEQNSPVNFAKEINIPLLLIHGDKDRVVDVYHSREMFDELEDLGKVVEYIELENGNHYLEIEKNRLKTLNAFDKFLTQHLN</sequence>
<keyword evidence="5" id="KW-1185">Reference proteome</keyword>
<evidence type="ECO:0000259" key="3">
    <source>
        <dbReference type="Pfam" id="PF00326"/>
    </source>
</evidence>
<dbReference type="Gene3D" id="3.40.50.1820">
    <property type="entry name" value="alpha/beta hydrolase"/>
    <property type="match status" value="1"/>
</dbReference>
<feature type="chain" id="PRO_5047528293" evidence="2">
    <location>
        <begin position="20"/>
        <end position="634"/>
    </location>
</feature>
<evidence type="ECO:0000256" key="1">
    <source>
        <dbReference type="ARBA" id="ARBA00022801"/>
    </source>
</evidence>
<dbReference type="SUPFAM" id="SSF53474">
    <property type="entry name" value="alpha/beta-Hydrolases"/>
    <property type="match status" value="1"/>
</dbReference>
<accession>A0ABS7EBJ9</accession>
<dbReference type="InterPro" id="IPR001375">
    <property type="entry name" value="Peptidase_S9_cat"/>
</dbReference>
<dbReference type="PANTHER" id="PTHR42776:SF27">
    <property type="entry name" value="DIPEPTIDYL PEPTIDASE FAMILY MEMBER 6"/>
    <property type="match status" value="1"/>
</dbReference>
<keyword evidence="1" id="KW-0378">Hydrolase</keyword>
<dbReference type="InterPro" id="IPR029058">
    <property type="entry name" value="AB_hydrolase_fold"/>
</dbReference>
<dbReference type="Proteomes" id="UP001195963">
    <property type="component" value="Unassembled WGS sequence"/>
</dbReference>
<dbReference type="Pfam" id="PF00326">
    <property type="entry name" value="Peptidase_S9"/>
    <property type="match status" value="1"/>
</dbReference>
<organism evidence="4 5">
    <name type="scientific">Shewanella nanhaiensis</name>
    <dbReference type="NCBI Taxonomy" id="2864872"/>
    <lineage>
        <taxon>Bacteria</taxon>
        <taxon>Pseudomonadati</taxon>
        <taxon>Pseudomonadota</taxon>
        <taxon>Gammaproteobacteria</taxon>
        <taxon>Alteromonadales</taxon>
        <taxon>Shewanellaceae</taxon>
        <taxon>Shewanella</taxon>
    </lineage>
</organism>
<feature type="domain" description="Peptidase S9 prolyl oligopeptidase catalytic" evidence="3">
    <location>
        <begin position="429"/>
        <end position="634"/>
    </location>
</feature>